<dbReference type="Proteomes" id="UP001057375">
    <property type="component" value="Unassembled WGS sequence"/>
</dbReference>
<sequence>FSQYVAKPHEHCIPVGVSLGVIDLFKMINIKHDNAFAQIRLRRFHDVGKVGFVINACQRIDNCHFLKFFHQAGTLKKDADLRADNL</sequence>
<evidence type="ECO:0000313" key="2">
    <source>
        <dbReference type="Proteomes" id="UP001057375"/>
    </source>
</evidence>
<keyword evidence="2" id="KW-1185">Reference proteome</keyword>
<dbReference type="EMBL" id="BQXS01003836">
    <property type="protein sequence ID" value="GKT35554.1"/>
    <property type="molecule type" value="Genomic_DNA"/>
</dbReference>
<accession>A0ABQ5KSV7</accession>
<gene>
    <name evidence="1" type="ORF">ADUPG1_003004</name>
</gene>
<name>A0ABQ5KSV7_9EUKA</name>
<proteinExistence type="predicted"/>
<feature type="non-terminal residue" evidence="1">
    <location>
        <position position="1"/>
    </location>
</feature>
<reference evidence="1" key="1">
    <citation type="submission" date="2022-03" db="EMBL/GenBank/DDBJ databases">
        <title>Draft genome sequence of Aduncisulcus paluster, a free-living microaerophilic Fornicata.</title>
        <authorList>
            <person name="Yuyama I."/>
            <person name="Kume K."/>
            <person name="Tamura T."/>
            <person name="Inagaki Y."/>
            <person name="Hashimoto T."/>
        </authorList>
    </citation>
    <scope>NUCLEOTIDE SEQUENCE</scope>
    <source>
        <strain evidence="1">NY0171</strain>
    </source>
</reference>
<protein>
    <submittedName>
        <fullName evidence="1">Uncharacterized protein</fullName>
    </submittedName>
</protein>
<evidence type="ECO:0000313" key="1">
    <source>
        <dbReference type="EMBL" id="GKT35554.1"/>
    </source>
</evidence>
<comment type="caution">
    <text evidence="1">The sequence shown here is derived from an EMBL/GenBank/DDBJ whole genome shotgun (WGS) entry which is preliminary data.</text>
</comment>
<organism evidence="1 2">
    <name type="scientific">Aduncisulcus paluster</name>
    <dbReference type="NCBI Taxonomy" id="2918883"/>
    <lineage>
        <taxon>Eukaryota</taxon>
        <taxon>Metamonada</taxon>
        <taxon>Carpediemonas-like organisms</taxon>
        <taxon>Aduncisulcus</taxon>
    </lineage>
</organism>